<proteinExistence type="predicted"/>
<evidence type="ECO:0000256" key="1">
    <source>
        <dbReference type="SAM" id="MobiDB-lite"/>
    </source>
</evidence>
<evidence type="ECO:0000256" key="2">
    <source>
        <dbReference type="SAM" id="Phobius"/>
    </source>
</evidence>
<name>A0A4P7UCM0_9ACTN</name>
<dbReference type="Proteomes" id="UP000297025">
    <property type="component" value="Chromosome"/>
</dbReference>
<organism evidence="3 4">
    <name type="scientific">Nocardioides daphniae</name>
    <dbReference type="NCBI Taxonomy" id="402297"/>
    <lineage>
        <taxon>Bacteria</taxon>
        <taxon>Bacillati</taxon>
        <taxon>Actinomycetota</taxon>
        <taxon>Actinomycetes</taxon>
        <taxon>Propionibacteriales</taxon>
        <taxon>Nocardioidaceae</taxon>
        <taxon>Nocardioides</taxon>
    </lineage>
</organism>
<sequence>MSSINGASVAERQRARNDRRESSKATTKVAEPPRQRRTGLAALAVALIVGGALAAGLLAVRMDARQPVLAAATDIAPGTLITQEHVREVSVASEGLRLIPADLASQILDGDTYARVQIRQDSLFDENVLTKEEPIGSDRAIVSVPLTPELTPREELRSGDLVKVFSVSRGDTGGPSIEISEALVLDVHAGGEDELGGGGGSLSLLVPRAAAADVVNASGSDSAGLALIQRGLGTNVELRTGR</sequence>
<keyword evidence="2" id="KW-0472">Membrane</keyword>
<keyword evidence="2" id="KW-1133">Transmembrane helix</keyword>
<evidence type="ECO:0008006" key="5">
    <source>
        <dbReference type="Google" id="ProtNLM"/>
    </source>
</evidence>
<gene>
    <name evidence="3" type="ORF">E2C04_13340</name>
</gene>
<accession>A0A4P7UCM0</accession>
<dbReference type="OrthoDB" id="3789206at2"/>
<evidence type="ECO:0000313" key="4">
    <source>
        <dbReference type="Proteomes" id="UP000297025"/>
    </source>
</evidence>
<keyword evidence="2" id="KW-0812">Transmembrane</keyword>
<feature type="region of interest" description="Disordered" evidence="1">
    <location>
        <begin position="1"/>
        <end position="34"/>
    </location>
</feature>
<feature type="compositionally biased region" description="Basic and acidic residues" evidence="1">
    <location>
        <begin position="11"/>
        <end position="23"/>
    </location>
</feature>
<evidence type="ECO:0000313" key="3">
    <source>
        <dbReference type="EMBL" id="QCC77920.1"/>
    </source>
</evidence>
<dbReference type="KEGG" id="ndp:E2C04_13340"/>
<dbReference type="AlphaFoldDB" id="A0A4P7UCM0"/>
<dbReference type="EMBL" id="CP038462">
    <property type="protein sequence ID" value="QCC77920.1"/>
    <property type="molecule type" value="Genomic_DNA"/>
</dbReference>
<dbReference type="RefSeq" id="WP_135832963.1">
    <property type="nucleotide sequence ID" value="NZ_BMCK01000003.1"/>
</dbReference>
<reference evidence="3 4" key="1">
    <citation type="journal article" date="2008" name="Int. J. Syst. Evol. Microbiol.">
        <title>Nocardioides daphniae sp. nov., isolated from Daphnia cucullata (Crustacea: Cladocera).</title>
        <authorList>
            <person name="Toth E.M."/>
            <person name="Keki Z."/>
            <person name="Homonnay Z.G."/>
            <person name="Borsodi A.K."/>
            <person name="Marialigeti K."/>
            <person name="Schumann P."/>
        </authorList>
    </citation>
    <scope>NUCLEOTIDE SEQUENCE [LARGE SCALE GENOMIC DNA]</scope>
    <source>
        <strain evidence="3 4">JCM 16608</strain>
    </source>
</reference>
<protein>
    <recommendedName>
        <fullName evidence="5">SAF domain-containing protein</fullName>
    </recommendedName>
</protein>
<feature type="transmembrane region" description="Helical" evidence="2">
    <location>
        <begin position="40"/>
        <end position="60"/>
    </location>
</feature>